<dbReference type="KEGG" id="ocm:CBP12_07980"/>
<dbReference type="PANTHER" id="PTHR35867:SF1">
    <property type="entry name" value="PROTEIN RSEC"/>
    <property type="match status" value="1"/>
</dbReference>
<dbReference type="Proteomes" id="UP000243793">
    <property type="component" value="Chromosome"/>
</dbReference>
<keyword evidence="1" id="KW-0472">Membrane</keyword>
<feature type="transmembrane region" description="Helical" evidence="1">
    <location>
        <begin position="79"/>
        <end position="102"/>
    </location>
</feature>
<protein>
    <submittedName>
        <fullName evidence="2">Uncharacterized protein</fullName>
    </submittedName>
</protein>
<evidence type="ECO:0000313" key="3">
    <source>
        <dbReference type="Proteomes" id="UP000243793"/>
    </source>
</evidence>
<dbReference type="Pfam" id="PF04246">
    <property type="entry name" value="RseC_MucC"/>
    <property type="match status" value="1"/>
</dbReference>
<evidence type="ECO:0000256" key="1">
    <source>
        <dbReference type="SAM" id="Phobius"/>
    </source>
</evidence>
<evidence type="ECO:0000313" key="2">
    <source>
        <dbReference type="EMBL" id="ART80092.1"/>
    </source>
</evidence>
<reference evidence="3" key="1">
    <citation type="submission" date="2017-05" db="EMBL/GenBank/DDBJ databases">
        <authorList>
            <person name="Sung H."/>
        </authorList>
    </citation>
    <scope>NUCLEOTIDE SEQUENCE [LARGE SCALE GENOMIC DNA]</scope>
    <source>
        <strain evidence="3">AMac2203</strain>
    </source>
</reference>
<name>A0A1Y0CXQ5_9GAMM</name>
<dbReference type="AlphaFoldDB" id="A0A1Y0CXQ5"/>
<dbReference type="PIRSF" id="PIRSF004923">
    <property type="entry name" value="RseC"/>
    <property type="match status" value="1"/>
</dbReference>
<sequence>MIEEIATVSAVYDGKVEVVCFSKSACGQCKQSSHCGTGIVSKALPGRDHRFLIATDLSLTVNQQVRIGIPEHSLISSAFLVYLLPLLLVMAGALGASIGLGLGDGGTILGAAVGGLLGFVLAARWADRGGQLVTEPVILSTMLASTQLAQDLDTP</sequence>
<accession>A0A1Y0CXQ5</accession>
<keyword evidence="1" id="KW-1133">Transmembrane helix</keyword>
<organism evidence="2 3">
    <name type="scientific">Oceanisphaera avium</name>
    <dbReference type="NCBI Taxonomy" id="1903694"/>
    <lineage>
        <taxon>Bacteria</taxon>
        <taxon>Pseudomonadati</taxon>
        <taxon>Pseudomonadota</taxon>
        <taxon>Gammaproteobacteria</taxon>
        <taxon>Aeromonadales</taxon>
        <taxon>Aeromonadaceae</taxon>
        <taxon>Oceanisphaera</taxon>
    </lineage>
</organism>
<keyword evidence="3" id="KW-1185">Reference proteome</keyword>
<feature type="transmembrane region" description="Helical" evidence="1">
    <location>
        <begin position="108"/>
        <end position="126"/>
    </location>
</feature>
<keyword evidence="1" id="KW-0812">Transmembrane</keyword>
<proteinExistence type="predicted"/>
<dbReference type="InterPro" id="IPR026268">
    <property type="entry name" value="RseC"/>
</dbReference>
<dbReference type="InterPro" id="IPR007359">
    <property type="entry name" value="SigmaE_reg_RseC_MucC"/>
</dbReference>
<dbReference type="RefSeq" id="WP_086963961.1">
    <property type="nucleotide sequence ID" value="NZ_CP021376.1"/>
</dbReference>
<dbReference type="PANTHER" id="PTHR35867">
    <property type="entry name" value="PROTEIN RSEC"/>
    <property type="match status" value="1"/>
</dbReference>
<dbReference type="OrthoDB" id="9795854at2"/>
<gene>
    <name evidence="2" type="ORF">CBP12_07980</name>
</gene>
<dbReference type="EMBL" id="CP021376">
    <property type="protein sequence ID" value="ART80092.1"/>
    <property type="molecule type" value="Genomic_DNA"/>
</dbReference>